<organism evidence="3 4">
    <name type="scientific">Rhizopus azygosporus</name>
    <name type="common">Rhizopus microsporus var. azygosporus</name>
    <dbReference type="NCBI Taxonomy" id="86630"/>
    <lineage>
        <taxon>Eukaryota</taxon>
        <taxon>Fungi</taxon>
        <taxon>Fungi incertae sedis</taxon>
        <taxon>Mucoromycota</taxon>
        <taxon>Mucoromycotina</taxon>
        <taxon>Mucoromycetes</taxon>
        <taxon>Mucorales</taxon>
        <taxon>Mucorineae</taxon>
        <taxon>Rhizopodaceae</taxon>
        <taxon>Rhizopus</taxon>
    </lineage>
</organism>
<feature type="domain" description="Exocyst complex component Sec10-like alpha-helical bundle" evidence="2">
    <location>
        <begin position="5"/>
        <end position="150"/>
    </location>
</feature>
<dbReference type="InterPro" id="IPR009976">
    <property type="entry name" value="Sec10-like"/>
</dbReference>
<sequence>MEDRDQTRDSEDNADLSNSNVPPPEVDTSLVKLYDDIRITVRREAGIISSVFPQPATVMQVLLQRIFAQSIQNHIELLLSRSEKCSHLAYLRTLASTHAETKRLIENLKFYCDKEVPLKDSTDINGLASSASPDETLDRCMDDLFVPYTEG</sequence>
<evidence type="ECO:0000313" key="3">
    <source>
        <dbReference type="EMBL" id="RCH78771.1"/>
    </source>
</evidence>
<keyword evidence="4" id="KW-1185">Reference proteome</keyword>
<dbReference type="GO" id="GO:0006887">
    <property type="term" value="P:exocytosis"/>
    <property type="evidence" value="ECO:0007669"/>
    <property type="project" value="TreeGrafter"/>
</dbReference>
<reference evidence="3 4" key="1">
    <citation type="journal article" date="2018" name="G3 (Bethesda)">
        <title>Phylogenetic and Phylogenomic Definition of Rhizopus Species.</title>
        <authorList>
            <person name="Gryganskyi A.P."/>
            <person name="Golan J."/>
            <person name="Dolatabadi S."/>
            <person name="Mondo S."/>
            <person name="Robb S."/>
            <person name="Idnurm A."/>
            <person name="Muszewska A."/>
            <person name="Steczkiewicz K."/>
            <person name="Masonjones S."/>
            <person name="Liao H.L."/>
            <person name="Gajdeczka M.T."/>
            <person name="Anike F."/>
            <person name="Vuek A."/>
            <person name="Anishchenko I.M."/>
            <person name="Voigt K."/>
            <person name="de Hoog G.S."/>
            <person name="Smith M.E."/>
            <person name="Heitman J."/>
            <person name="Vilgalys R."/>
            <person name="Stajich J.E."/>
        </authorList>
    </citation>
    <scope>NUCLEOTIDE SEQUENCE [LARGE SCALE GENOMIC DNA]</scope>
    <source>
        <strain evidence="3 4">CBS 357.93</strain>
    </source>
</reference>
<name>A0A367IMQ1_RHIAZ</name>
<feature type="non-terminal residue" evidence="3">
    <location>
        <position position="151"/>
    </location>
</feature>
<dbReference type="GO" id="GO:0006893">
    <property type="term" value="P:Golgi to plasma membrane transport"/>
    <property type="evidence" value="ECO:0007669"/>
    <property type="project" value="TreeGrafter"/>
</dbReference>
<dbReference type="STRING" id="86630.A0A367IMQ1"/>
<dbReference type="Proteomes" id="UP000252139">
    <property type="component" value="Unassembled WGS sequence"/>
</dbReference>
<evidence type="ECO:0000313" key="4">
    <source>
        <dbReference type="Proteomes" id="UP000252139"/>
    </source>
</evidence>
<feature type="compositionally biased region" description="Basic and acidic residues" evidence="1">
    <location>
        <begin position="1"/>
        <end position="11"/>
    </location>
</feature>
<accession>A0A367IMQ1</accession>
<dbReference type="Pfam" id="PF07393">
    <property type="entry name" value="Sec10_HB"/>
    <property type="match status" value="1"/>
</dbReference>
<dbReference type="InterPro" id="IPR048627">
    <property type="entry name" value="Sec10_HB"/>
</dbReference>
<protein>
    <submittedName>
        <fullName evidence="3">Exocyst complex component 5</fullName>
    </submittedName>
</protein>
<dbReference type="GO" id="GO:0000145">
    <property type="term" value="C:exocyst"/>
    <property type="evidence" value="ECO:0007669"/>
    <property type="project" value="TreeGrafter"/>
</dbReference>
<dbReference type="AlphaFoldDB" id="A0A367IMQ1"/>
<dbReference type="EMBL" id="PJQL01004925">
    <property type="protein sequence ID" value="RCH78771.1"/>
    <property type="molecule type" value="Genomic_DNA"/>
</dbReference>
<feature type="region of interest" description="Disordered" evidence="1">
    <location>
        <begin position="1"/>
        <end position="24"/>
    </location>
</feature>
<evidence type="ECO:0000259" key="2">
    <source>
        <dbReference type="Pfam" id="PF07393"/>
    </source>
</evidence>
<dbReference type="PANTHER" id="PTHR12100">
    <property type="entry name" value="SEC10"/>
    <property type="match status" value="1"/>
</dbReference>
<comment type="caution">
    <text evidence="3">The sequence shown here is derived from an EMBL/GenBank/DDBJ whole genome shotgun (WGS) entry which is preliminary data.</text>
</comment>
<dbReference type="PANTHER" id="PTHR12100:SF0">
    <property type="entry name" value="EXOCYST COMPLEX COMPONENT 5"/>
    <property type="match status" value="1"/>
</dbReference>
<dbReference type="OrthoDB" id="125856at2759"/>
<evidence type="ECO:0000256" key="1">
    <source>
        <dbReference type="SAM" id="MobiDB-lite"/>
    </source>
</evidence>
<gene>
    <name evidence="3" type="primary">SEC10_2</name>
    <name evidence="3" type="ORF">CU097_002267</name>
</gene>
<proteinExistence type="predicted"/>